<accession>A0A166BNJ3</accession>
<proteinExistence type="predicted"/>
<dbReference type="Proteomes" id="UP000076532">
    <property type="component" value="Unassembled WGS sequence"/>
</dbReference>
<reference evidence="1 2" key="1">
    <citation type="journal article" date="2016" name="Mol. Biol. Evol.">
        <title>Comparative Genomics of Early-Diverging Mushroom-Forming Fungi Provides Insights into the Origins of Lignocellulose Decay Capabilities.</title>
        <authorList>
            <person name="Nagy L.G."/>
            <person name="Riley R."/>
            <person name="Tritt A."/>
            <person name="Adam C."/>
            <person name="Daum C."/>
            <person name="Floudas D."/>
            <person name="Sun H."/>
            <person name="Yadav J.S."/>
            <person name="Pangilinan J."/>
            <person name="Larsson K.H."/>
            <person name="Matsuura K."/>
            <person name="Barry K."/>
            <person name="Labutti K."/>
            <person name="Kuo R."/>
            <person name="Ohm R.A."/>
            <person name="Bhattacharya S.S."/>
            <person name="Shirouzu T."/>
            <person name="Yoshinaga Y."/>
            <person name="Martin F.M."/>
            <person name="Grigoriev I.V."/>
            <person name="Hibbett D.S."/>
        </authorList>
    </citation>
    <scope>NUCLEOTIDE SEQUENCE [LARGE SCALE GENOMIC DNA]</scope>
    <source>
        <strain evidence="1 2">CBS 109695</strain>
    </source>
</reference>
<organism evidence="1 2">
    <name type="scientific">Athelia psychrophila</name>
    <dbReference type="NCBI Taxonomy" id="1759441"/>
    <lineage>
        <taxon>Eukaryota</taxon>
        <taxon>Fungi</taxon>
        <taxon>Dikarya</taxon>
        <taxon>Basidiomycota</taxon>
        <taxon>Agaricomycotina</taxon>
        <taxon>Agaricomycetes</taxon>
        <taxon>Agaricomycetidae</taxon>
        <taxon>Atheliales</taxon>
        <taxon>Atheliaceae</taxon>
        <taxon>Athelia</taxon>
    </lineage>
</organism>
<evidence type="ECO:0000313" key="1">
    <source>
        <dbReference type="EMBL" id="KZP12826.1"/>
    </source>
</evidence>
<keyword evidence="2" id="KW-1185">Reference proteome</keyword>
<sequence length="55" mass="6143">ENFPKIFKLAKGLAGIGKAYGATVGQVSIAWLRRYHSHPRNHQDQGAQFLSHRPS</sequence>
<protein>
    <submittedName>
        <fullName evidence="1">Uncharacterized protein</fullName>
    </submittedName>
</protein>
<dbReference type="EMBL" id="KV417642">
    <property type="protein sequence ID" value="KZP12826.1"/>
    <property type="molecule type" value="Genomic_DNA"/>
</dbReference>
<dbReference type="AlphaFoldDB" id="A0A166BNJ3"/>
<gene>
    <name evidence="1" type="ORF">FIBSPDRAFT_754387</name>
</gene>
<feature type="non-terminal residue" evidence="1">
    <location>
        <position position="1"/>
    </location>
</feature>
<evidence type="ECO:0000313" key="2">
    <source>
        <dbReference type="Proteomes" id="UP000076532"/>
    </source>
</evidence>
<name>A0A166BNJ3_9AGAM</name>